<proteinExistence type="predicted"/>
<evidence type="ECO:0000313" key="1">
    <source>
        <dbReference type="EMBL" id="GBP63263.1"/>
    </source>
</evidence>
<evidence type="ECO:0000313" key="2">
    <source>
        <dbReference type="Proteomes" id="UP000299102"/>
    </source>
</evidence>
<gene>
    <name evidence="1" type="ORF">EVAR_89053_1</name>
</gene>
<reference evidence="1 2" key="1">
    <citation type="journal article" date="2019" name="Commun. Biol.">
        <title>The bagworm genome reveals a unique fibroin gene that provides high tensile strength.</title>
        <authorList>
            <person name="Kono N."/>
            <person name="Nakamura H."/>
            <person name="Ohtoshi R."/>
            <person name="Tomita M."/>
            <person name="Numata K."/>
            <person name="Arakawa K."/>
        </authorList>
    </citation>
    <scope>NUCLEOTIDE SEQUENCE [LARGE SCALE GENOMIC DNA]</scope>
</reference>
<dbReference type="OrthoDB" id="8186464at2759"/>
<name>A0A4C1XJB4_EUMVA</name>
<protein>
    <submittedName>
        <fullName evidence="1">Uncharacterized protein</fullName>
    </submittedName>
</protein>
<organism evidence="1 2">
    <name type="scientific">Eumeta variegata</name>
    <name type="common">Bagworm moth</name>
    <name type="synonym">Eumeta japonica</name>
    <dbReference type="NCBI Taxonomy" id="151549"/>
    <lineage>
        <taxon>Eukaryota</taxon>
        <taxon>Metazoa</taxon>
        <taxon>Ecdysozoa</taxon>
        <taxon>Arthropoda</taxon>
        <taxon>Hexapoda</taxon>
        <taxon>Insecta</taxon>
        <taxon>Pterygota</taxon>
        <taxon>Neoptera</taxon>
        <taxon>Endopterygota</taxon>
        <taxon>Lepidoptera</taxon>
        <taxon>Glossata</taxon>
        <taxon>Ditrysia</taxon>
        <taxon>Tineoidea</taxon>
        <taxon>Psychidae</taxon>
        <taxon>Oiketicinae</taxon>
        <taxon>Eumeta</taxon>
    </lineage>
</organism>
<dbReference type="Proteomes" id="UP000299102">
    <property type="component" value="Unassembled WGS sequence"/>
</dbReference>
<accession>A0A4C1XJB4</accession>
<comment type="caution">
    <text evidence="1">The sequence shown here is derived from an EMBL/GenBank/DDBJ whole genome shotgun (WGS) entry which is preliminary data.</text>
</comment>
<dbReference type="EMBL" id="BGZK01000865">
    <property type="protein sequence ID" value="GBP63263.1"/>
    <property type="molecule type" value="Genomic_DNA"/>
</dbReference>
<keyword evidence="2" id="KW-1185">Reference proteome</keyword>
<dbReference type="AlphaFoldDB" id="A0A4C1XJB4"/>
<sequence>MRRLTGVALAERRDRTPELLLRHRIVDFSSGKKVLLHIKREQRYKARMDANEYFHRLTCAVWWQLRSGGVLARLGAALVPPMPQCAPPAGFTSARATDVRSALLLLGLGLFLSALLAQCELEAVKDCRHQCDECVRGPQLNVFSEALYMWFMLVYVKTLLVHSAVIRITPDTFKIEALNTAPPPLRLH</sequence>